<comment type="caution">
    <text evidence="3">The sequence shown here is derived from an EMBL/GenBank/DDBJ whole genome shotgun (WGS) entry which is preliminary data.</text>
</comment>
<keyword evidence="1" id="KW-1133">Transmembrane helix</keyword>
<dbReference type="RefSeq" id="WP_009263599.1">
    <property type="nucleotide sequence ID" value="NZ_AP031411.1"/>
</dbReference>
<dbReference type="EMBL" id="SLZV01000001">
    <property type="protein sequence ID" value="TCS70213.1"/>
    <property type="molecule type" value="Genomic_DNA"/>
</dbReference>
<feature type="transmembrane region" description="Helical" evidence="1">
    <location>
        <begin position="21"/>
        <end position="39"/>
    </location>
</feature>
<accession>A0A4R3JSK2</accession>
<protein>
    <recommendedName>
        <fullName evidence="6">DUF3899 domain-containing protein</fullName>
    </recommendedName>
</protein>
<sequence length="138" mass="16133">MIKKIRMIFQKYMIRPMLYQCVAKFAVAMVLCLLWDKFLNQGGYRSLAENALFVAGCIFLMLAWIQYLRLDGVRIHHLLEEKEEKKKKHITKDMVDFVDEKVIPFGELDDDERIVCRFLGDLLCALVCLIPSLIAMMV</sequence>
<keyword evidence="5" id="KW-1185">Reference proteome</keyword>
<evidence type="ECO:0000313" key="4">
    <source>
        <dbReference type="Proteomes" id="UP000294613"/>
    </source>
</evidence>
<evidence type="ECO:0000313" key="5">
    <source>
        <dbReference type="Proteomes" id="UP000702954"/>
    </source>
</evidence>
<keyword evidence="1" id="KW-0812">Transmembrane</keyword>
<reference evidence="3 4" key="2">
    <citation type="submission" date="2019-03" db="EMBL/GenBank/DDBJ databases">
        <title>Genomic Encyclopedia of Type Strains, Phase IV (KMG-IV): sequencing the most valuable type-strain genomes for metagenomic binning, comparative biology and taxonomic classification.</title>
        <authorList>
            <person name="Goeker M."/>
        </authorList>
    </citation>
    <scope>NUCLEOTIDE SEQUENCE [LARGE SCALE GENOMIC DNA]</scope>
    <source>
        <strain evidence="3 4">DSM 103426</strain>
    </source>
</reference>
<evidence type="ECO:0000313" key="3">
    <source>
        <dbReference type="EMBL" id="TCS70213.1"/>
    </source>
</evidence>
<dbReference type="AlphaFoldDB" id="A0A4R3JSK2"/>
<keyword evidence="1" id="KW-0472">Membrane</keyword>
<dbReference type="Proteomes" id="UP000702954">
    <property type="component" value="Unassembled WGS sequence"/>
</dbReference>
<feature type="transmembrane region" description="Helical" evidence="1">
    <location>
        <begin position="118"/>
        <end position="137"/>
    </location>
</feature>
<gene>
    <name evidence="3" type="ORF">EDD74_10161</name>
    <name evidence="2" type="ORF">FAEUMB_07040</name>
</gene>
<evidence type="ECO:0000256" key="1">
    <source>
        <dbReference type="SAM" id="Phobius"/>
    </source>
</evidence>
<organism evidence="3 4">
    <name type="scientific">Faecalimonas umbilicata</name>
    <dbReference type="NCBI Taxonomy" id="1912855"/>
    <lineage>
        <taxon>Bacteria</taxon>
        <taxon>Bacillati</taxon>
        <taxon>Bacillota</taxon>
        <taxon>Clostridia</taxon>
        <taxon>Lachnospirales</taxon>
        <taxon>Lachnospiraceae</taxon>
        <taxon>Faecalimonas</taxon>
    </lineage>
</organism>
<feature type="transmembrane region" description="Helical" evidence="1">
    <location>
        <begin position="51"/>
        <end position="68"/>
    </location>
</feature>
<dbReference type="GeneID" id="97507858"/>
<name>A0A4R3JSK2_9FIRM</name>
<reference evidence="2 5" key="1">
    <citation type="journal article" date="2018" name="Int. J. Syst. Evol. Microbiol.">
        <title>Draft Genome Sequence of Faecalimonas umbilicata JCM 30896T, an Acetate-Producing Bacterium Isolated from Human Feces.</title>
        <authorList>
            <person name="Sakamoto M."/>
            <person name="Ikeyama N."/>
            <person name="Yuki M."/>
            <person name="Ohkuma M."/>
        </authorList>
    </citation>
    <scope>NUCLEOTIDE SEQUENCE [LARGE SCALE GENOMIC DNA]</scope>
    <source>
        <strain evidence="2 5">EGH7</strain>
    </source>
</reference>
<dbReference type="EMBL" id="BHEO01000002">
    <property type="protein sequence ID" value="GBU04163.1"/>
    <property type="molecule type" value="Genomic_DNA"/>
</dbReference>
<evidence type="ECO:0000313" key="2">
    <source>
        <dbReference type="EMBL" id="GBU04163.1"/>
    </source>
</evidence>
<evidence type="ECO:0008006" key="6">
    <source>
        <dbReference type="Google" id="ProtNLM"/>
    </source>
</evidence>
<proteinExistence type="predicted"/>
<dbReference type="Proteomes" id="UP000294613">
    <property type="component" value="Unassembled WGS sequence"/>
</dbReference>